<dbReference type="Proteomes" id="UP001148185">
    <property type="component" value="Unassembled WGS sequence"/>
</dbReference>
<evidence type="ECO:0000313" key="1">
    <source>
        <dbReference type="EMBL" id="MDD1011939.1"/>
    </source>
</evidence>
<name>A0A9X4C7K4_9PSED</name>
<proteinExistence type="predicted"/>
<organism evidence="1 2">
    <name type="scientific">Pseudomonas shahriarae</name>
    <dbReference type="NCBI Taxonomy" id="2745512"/>
    <lineage>
        <taxon>Bacteria</taxon>
        <taxon>Pseudomonadati</taxon>
        <taxon>Pseudomonadota</taxon>
        <taxon>Gammaproteobacteria</taxon>
        <taxon>Pseudomonadales</taxon>
        <taxon>Pseudomonadaceae</taxon>
        <taxon>Pseudomonas</taxon>
    </lineage>
</organism>
<sequence>MSHKRRIVIRNGTVTGFADEVSFAGLTVTGFDKKRVSRVLPTGRFQRGCFLVLRALVNDESKAAAWTRRWRCQWNVQIDKESHGPFKSRSAAIHFEKEFVYRQGKLGSPVQLVGAIDSGD</sequence>
<dbReference type="RefSeq" id="WP_103403740.1">
    <property type="nucleotide sequence ID" value="NZ_JAMDHA010000084.1"/>
</dbReference>
<dbReference type="EMBL" id="JAMDHA010000084">
    <property type="protein sequence ID" value="MDD1011939.1"/>
    <property type="molecule type" value="Genomic_DNA"/>
</dbReference>
<gene>
    <name evidence="1" type="ORF">M5G27_31345</name>
</gene>
<accession>A0A9X4C7K4</accession>
<dbReference type="AlphaFoldDB" id="A0A9X4C7K4"/>
<comment type="caution">
    <text evidence="1">The sequence shown here is derived from an EMBL/GenBank/DDBJ whole genome shotgun (WGS) entry which is preliminary data.</text>
</comment>
<keyword evidence="2" id="KW-1185">Reference proteome</keyword>
<evidence type="ECO:0000313" key="2">
    <source>
        <dbReference type="Proteomes" id="UP001148185"/>
    </source>
</evidence>
<reference evidence="1 2" key="1">
    <citation type="submission" date="2022-05" db="EMBL/GenBank/DDBJ databases">
        <title>Novel Pseudomonas spp. Isolated from a Rainbow Trout Aquaculture Facility.</title>
        <authorList>
            <person name="Testerman T."/>
            <person name="Graf J."/>
        </authorList>
    </citation>
    <scope>NUCLEOTIDE SEQUENCE [LARGE SCALE GENOMIC DNA]</scope>
    <source>
        <strain evidence="1 2">ID1042</strain>
    </source>
</reference>
<protein>
    <submittedName>
        <fullName evidence="1">Uncharacterized protein</fullName>
    </submittedName>
</protein>